<evidence type="ECO:0000256" key="1">
    <source>
        <dbReference type="SAM" id="SignalP"/>
    </source>
</evidence>
<sequence length="226" mass="22811">MISGAAIKGAAIGSAAALALLPAVHAALDRRQQALAAEARLAAALGSVPAAPVATPDLARRVRAEAGRSGVLVERAEVVAGRLQLRLSGSQQAVLALADGLERRGVRSVRWSMTGDGRAVRLDAAAVASARPVSGPTLSRVHARALFAGEADETGGEPPSDAPELVGVVGRIGQDAVAMVRAGDGATRTLAIGEGVDGWTLESLAIDAAFFTRGGQRARVPLPAGE</sequence>
<dbReference type="AlphaFoldDB" id="A0A285R2H4"/>
<evidence type="ECO:0008006" key="4">
    <source>
        <dbReference type="Google" id="ProtNLM"/>
    </source>
</evidence>
<gene>
    <name evidence="2" type="ORF">SAMN06297144_1673</name>
</gene>
<name>A0A285R2H4_9SPHN</name>
<protein>
    <recommendedName>
        <fullName evidence="4">Type II secretion system (T2SS), protein M subtype b</fullName>
    </recommendedName>
</protein>
<keyword evidence="3" id="KW-1185">Reference proteome</keyword>
<feature type="signal peptide" evidence="1">
    <location>
        <begin position="1"/>
        <end position="26"/>
    </location>
</feature>
<dbReference type="Proteomes" id="UP000219494">
    <property type="component" value="Unassembled WGS sequence"/>
</dbReference>
<feature type="chain" id="PRO_5013080630" description="Type II secretion system (T2SS), protein M subtype b" evidence="1">
    <location>
        <begin position="27"/>
        <end position="226"/>
    </location>
</feature>
<proteinExistence type="predicted"/>
<evidence type="ECO:0000313" key="2">
    <source>
        <dbReference type="EMBL" id="SOB86567.1"/>
    </source>
</evidence>
<accession>A0A285R2H4</accession>
<dbReference type="RefSeq" id="WP_179640930.1">
    <property type="nucleotide sequence ID" value="NZ_OBMI01000002.1"/>
</dbReference>
<organism evidence="2 3">
    <name type="scientific">Sphingomonas guangdongensis</name>
    <dbReference type="NCBI Taxonomy" id="1141890"/>
    <lineage>
        <taxon>Bacteria</taxon>
        <taxon>Pseudomonadati</taxon>
        <taxon>Pseudomonadota</taxon>
        <taxon>Alphaproteobacteria</taxon>
        <taxon>Sphingomonadales</taxon>
        <taxon>Sphingomonadaceae</taxon>
        <taxon>Sphingomonas</taxon>
    </lineage>
</organism>
<evidence type="ECO:0000313" key="3">
    <source>
        <dbReference type="Proteomes" id="UP000219494"/>
    </source>
</evidence>
<keyword evidence="1" id="KW-0732">Signal</keyword>
<dbReference type="EMBL" id="OBMI01000002">
    <property type="protein sequence ID" value="SOB86567.1"/>
    <property type="molecule type" value="Genomic_DNA"/>
</dbReference>
<reference evidence="2 3" key="1">
    <citation type="submission" date="2017-07" db="EMBL/GenBank/DDBJ databases">
        <authorList>
            <person name="Sun Z.S."/>
            <person name="Albrecht U."/>
            <person name="Echele G."/>
            <person name="Lee C.C."/>
        </authorList>
    </citation>
    <scope>NUCLEOTIDE SEQUENCE [LARGE SCALE GENOMIC DNA]</scope>
    <source>
        <strain evidence="2 3">CGMCC 1.12672</strain>
    </source>
</reference>